<evidence type="ECO:0000256" key="1">
    <source>
        <dbReference type="SAM" id="MobiDB-lite"/>
    </source>
</evidence>
<reference evidence="2 3" key="1">
    <citation type="journal article" date="2015" name="Fungal Genet. Biol.">
        <title>Evolution of novel wood decay mechanisms in Agaricales revealed by the genome sequences of Fistulina hepatica and Cylindrobasidium torrendii.</title>
        <authorList>
            <person name="Floudas D."/>
            <person name="Held B.W."/>
            <person name="Riley R."/>
            <person name="Nagy L.G."/>
            <person name="Koehler G."/>
            <person name="Ransdell A.S."/>
            <person name="Younus H."/>
            <person name="Chow J."/>
            <person name="Chiniquy J."/>
            <person name="Lipzen A."/>
            <person name="Tritt A."/>
            <person name="Sun H."/>
            <person name="Haridas S."/>
            <person name="LaButti K."/>
            <person name="Ohm R.A."/>
            <person name="Kues U."/>
            <person name="Blanchette R.A."/>
            <person name="Grigoriev I.V."/>
            <person name="Minto R.E."/>
            <person name="Hibbett D.S."/>
        </authorList>
    </citation>
    <scope>NUCLEOTIDE SEQUENCE [LARGE SCALE GENOMIC DNA]</scope>
    <source>
        <strain evidence="2 3">FP15055 ss-10</strain>
    </source>
</reference>
<dbReference type="EMBL" id="KN880747">
    <property type="protein sequence ID" value="KIY62802.1"/>
    <property type="molecule type" value="Genomic_DNA"/>
</dbReference>
<organism evidence="2 3">
    <name type="scientific">Cylindrobasidium torrendii FP15055 ss-10</name>
    <dbReference type="NCBI Taxonomy" id="1314674"/>
    <lineage>
        <taxon>Eukaryota</taxon>
        <taxon>Fungi</taxon>
        <taxon>Dikarya</taxon>
        <taxon>Basidiomycota</taxon>
        <taxon>Agaricomycotina</taxon>
        <taxon>Agaricomycetes</taxon>
        <taxon>Agaricomycetidae</taxon>
        <taxon>Agaricales</taxon>
        <taxon>Marasmiineae</taxon>
        <taxon>Physalacriaceae</taxon>
        <taxon>Cylindrobasidium</taxon>
    </lineage>
</organism>
<gene>
    <name evidence="2" type="ORF">CYLTODRAFT_360941</name>
</gene>
<dbReference type="STRING" id="1314674.A0A0D7AX68"/>
<evidence type="ECO:0000313" key="2">
    <source>
        <dbReference type="EMBL" id="KIY62802.1"/>
    </source>
</evidence>
<dbReference type="Proteomes" id="UP000054007">
    <property type="component" value="Unassembled WGS sequence"/>
</dbReference>
<sequence>MRGRGPGGPYTEEVRWLMRQLVRAGCAEDKVGFAILCCGSAFGITTHSLPSARMVGRAVREGGAYASMQLGYEISRSKAIGLSTDGTSHRGITIEGRHITLKAPEYRDENDDEMRWVTRAIGVERALDHTAERQLRGMHNSLSTIATVYSESPLAAMENDKLTLDGAISKTKFANMDHAADGKKYHRKYGAGKRDATVREFGRLRLEGLSAEVFAQEMCRVKSEDIEEFLPGLSLDTLKEERAKATLLVLRTRLGELEYDKLDGDKKTFADLFLFGGCCGHKDLNACKRGGEGMKADWKRNDAPEERPVPLPNKDKDSAIAEGGKAGLKALQSSDGGGIKFTEILGLLLRGKPGGKQAYQDLYKSFMVRRHFPNTPACRYQSHTYAAVDALEWGDLISELVLEVCAKKSNSGHQSHLESNVLKAFKCRATTADLCVLALYGVLVSWPYLSLVRTPRNGQPVNLLDLVDLHRQLPVLCMRLSIMFSSIFSTQKPEGDFEMFKSRFPWHDFTLDGNAPQNRRVLGKILDLHHEGKVPGLRWCFRSFFRHAAKGWVDFGEEFRPGGPIDSLPLSLRKLLFIPATNDANEGILGAWRVATRFQPNISPTNFTARTTCSRNDTESFIKAKCSENDALYVRQYVREM</sequence>
<feature type="non-terminal residue" evidence="2">
    <location>
        <position position="641"/>
    </location>
</feature>
<proteinExistence type="predicted"/>
<feature type="region of interest" description="Disordered" evidence="1">
    <location>
        <begin position="298"/>
        <end position="318"/>
    </location>
</feature>
<accession>A0A0D7AX68</accession>
<keyword evidence="3" id="KW-1185">Reference proteome</keyword>
<name>A0A0D7AX68_9AGAR</name>
<protein>
    <submittedName>
        <fullName evidence="2">Uncharacterized protein</fullName>
    </submittedName>
</protein>
<dbReference type="OrthoDB" id="3043234at2759"/>
<evidence type="ECO:0000313" key="3">
    <source>
        <dbReference type="Proteomes" id="UP000054007"/>
    </source>
</evidence>
<dbReference type="AlphaFoldDB" id="A0A0D7AX68"/>